<dbReference type="RefSeq" id="XP_040725987.1">
    <property type="nucleotide sequence ID" value="XM_040871908.1"/>
</dbReference>
<dbReference type="Proteomes" id="UP000193685">
    <property type="component" value="Unassembled WGS sequence"/>
</dbReference>
<dbReference type="OrthoDB" id="58297at2759"/>
<protein>
    <submittedName>
        <fullName evidence="2">Dienelactone hydrolase family protein</fullName>
    </submittedName>
</protein>
<dbReference type="SUPFAM" id="SSF53474">
    <property type="entry name" value="alpha/beta-Hydrolases"/>
    <property type="match status" value="1"/>
</dbReference>
<dbReference type="Pfam" id="PF01738">
    <property type="entry name" value="DLH"/>
    <property type="match status" value="1"/>
</dbReference>
<reference evidence="2 3" key="1">
    <citation type="submission" date="2016-07" db="EMBL/GenBank/DDBJ databases">
        <title>Pervasive Adenine N6-methylation of Active Genes in Fungi.</title>
        <authorList>
            <consortium name="DOE Joint Genome Institute"/>
            <person name="Mondo S.J."/>
            <person name="Dannebaum R.O."/>
            <person name="Kuo R.C."/>
            <person name="Labutti K."/>
            <person name="Haridas S."/>
            <person name="Kuo A."/>
            <person name="Salamov A."/>
            <person name="Ahrendt S.R."/>
            <person name="Lipzen A."/>
            <person name="Sullivan W."/>
            <person name="Andreopoulos W.B."/>
            <person name="Clum A."/>
            <person name="Lindquist E."/>
            <person name="Daum C."/>
            <person name="Ramamoorthy G.K."/>
            <person name="Gryganskyi A."/>
            <person name="Culley D."/>
            <person name="Magnuson J.K."/>
            <person name="James T.Y."/>
            <person name="O'Malley M.A."/>
            <person name="Stajich J.E."/>
            <person name="Spatafora J.W."/>
            <person name="Visel A."/>
            <person name="Grigoriev I.V."/>
        </authorList>
    </citation>
    <scope>NUCLEOTIDE SEQUENCE [LARGE SCALE GENOMIC DNA]</scope>
    <source>
        <strain evidence="2 3">12-1054</strain>
    </source>
</reference>
<evidence type="ECO:0000259" key="1">
    <source>
        <dbReference type="Pfam" id="PF01738"/>
    </source>
</evidence>
<dbReference type="AlphaFoldDB" id="A0A1Y2FIB4"/>
<comment type="caution">
    <text evidence="2">The sequence shown here is derived from an EMBL/GenBank/DDBJ whole genome shotgun (WGS) entry which is preliminary data.</text>
</comment>
<dbReference type="Gene3D" id="3.40.50.1820">
    <property type="entry name" value="alpha/beta hydrolase"/>
    <property type="match status" value="1"/>
</dbReference>
<dbReference type="PANTHER" id="PTHR47562:SF2">
    <property type="entry name" value="CARBOXYMETHYLENEBUTENOLIDASE-RELATED"/>
    <property type="match status" value="1"/>
</dbReference>
<name>A0A1Y2FIB4_PROLT</name>
<evidence type="ECO:0000313" key="3">
    <source>
        <dbReference type="Proteomes" id="UP000193685"/>
    </source>
</evidence>
<dbReference type="STRING" id="56484.A0A1Y2FIB4"/>
<evidence type="ECO:0000313" key="2">
    <source>
        <dbReference type="EMBL" id="ORY83692.1"/>
    </source>
</evidence>
<dbReference type="OMA" id="CATCFFP"/>
<dbReference type="PANTHER" id="PTHR47562">
    <property type="match status" value="1"/>
</dbReference>
<keyword evidence="3" id="KW-1185">Reference proteome</keyword>
<gene>
    <name evidence="2" type="ORF">BCR37DRAFT_402381</name>
</gene>
<dbReference type="GO" id="GO:0016787">
    <property type="term" value="F:hydrolase activity"/>
    <property type="evidence" value="ECO:0007669"/>
    <property type="project" value="UniProtKB-KW"/>
</dbReference>
<accession>A0A1Y2FIB4</accession>
<dbReference type="InterPro" id="IPR029058">
    <property type="entry name" value="AB_hydrolase_fold"/>
</dbReference>
<organism evidence="2 3">
    <name type="scientific">Protomyces lactucae-debilis</name>
    <dbReference type="NCBI Taxonomy" id="2754530"/>
    <lineage>
        <taxon>Eukaryota</taxon>
        <taxon>Fungi</taxon>
        <taxon>Dikarya</taxon>
        <taxon>Ascomycota</taxon>
        <taxon>Taphrinomycotina</taxon>
        <taxon>Taphrinomycetes</taxon>
        <taxon>Taphrinales</taxon>
        <taxon>Protomycetaceae</taxon>
        <taxon>Protomyces</taxon>
    </lineage>
</organism>
<dbReference type="EMBL" id="MCFI01000007">
    <property type="protein sequence ID" value="ORY83692.1"/>
    <property type="molecule type" value="Genomic_DNA"/>
</dbReference>
<dbReference type="GeneID" id="63788507"/>
<feature type="domain" description="Dienelactone hydrolase" evidence="1">
    <location>
        <begin position="27"/>
        <end position="250"/>
    </location>
</feature>
<proteinExistence type="predicted"/>
<sequence length="255" mass="28251">MLIQDSFVDVKTSSNDMRVHLFTPKLQNGSTAKFPALIVFSEIYQVTGPVKRLCRRLAGEGFLVASPCVFHESEGAREMRYDAEDTKLGNELKLTKKSEATDEDLRLTVDTLLALPQCNGRVGATGICYGGHLAFRAFKDPRVSAIVTFFGTDIHSGTLSPNGDDSLRLAKEGHIGKDVEMLLIFGKLDNHVPRDGRDLIRSTLDNAGVRFTWLELANAQHAFVRDEDEKGRYDPAITQCCISLALELFSRTICL</sequence>
<keyword evidence="2" id="KW-0378">Hydrolase</keyword>
<dbReference type="InterPro" id="IPR002925">
    <property type="entry name" value="Dienelactn_hydro"/>
</dbReference>